<feature type="region of interest" description="Disordered" evidence="8">
    <location>
        <begin position="1"/>
        <end position="25"/>
    </location>
</feature>
<keyword evidence="4" id="KW-0862">Zinc</keyword>
<dbReference type="GO" id="GO:0006062">
    <property type="term" value="P:sorbitol catabolic process"/>
    <property type="evidence" value="ECO:0007669"/>
    <property type="project" value="TreeGrafter"/>
</dbReference>
<keyword evidence="5" id="KW-0560">Oxidoreductase</keyword>
<dbReference type="InterPro" id="IPR002328">
    <property type="entry name" value="ADH_Zn_CS"/>
</dbReference>
<dbReference type="SMART" id="SM00829">
    <property type="entry name" value="PKS_ER"/>
    <property type="match status" value="1"/>
</dbReference>
<dbReference type="InterPro" id="IPR011032">
    <property type="entry name" value="GroES-like_sf"/>
</dbReference>
<evidence type="ECO:0000313" key="12">
    <source>
        <dbReference type="Proteomes" id="UP000694621"/>
    </source>
</evidence>
<dbReference type="GO" id="GO:0008270">
    <property type="term" value="F:zinc ion binding"/>
    <property type="evidence" value="ECO:0007669"/>
    <property type="project" value="InterPro"/>
</dbReference>
<evidence type="ECO:0000256" key="6">
    <source>
        <dbReference type="ARBA" id="ARBA00026132"/>
    </source>
</evidence>
<organism evidence="11 12">
    <name type="scientific">Astyanax mexicanus</name>
    <name type="common">Blind cave fish</name>
    <name type="synonym">Astyanax fasciatus mexicanus</name>
    <dbReference type="NCBI Taxonomy" id="7994"/>
    <lineage>
        <taxon>Eukaryota</taxon>
        <taxon>Metazoa</taxon>
        <taxon>Chordata</taxon>
        <taxon>Craniata</taxon>
        <taxon>Vertebrata</taxon>
        <taxon>Euteleostomi</taxon>
        <taxon>Actinopterygii</taxon>
        <taxon>Neopterygii</taxon>
        <taxon>Teleostei</taxon>
        <taxon>Ostariophysi</taxon>
        <taxon>Characiformes</taxon>
        <taxon>Characoidei</taxon>
        <taxon>Acestrorhamphidae</taxon>
        <taxon>Acestrorhamphinae</taxon>
        <taxon>Astyanax</taxon>
    </lineage>
</organism>
<comment type="cofactor">
    <cofactor evidence="1">
        <name>Zn(2+)</name>
        <dbReference type="ChEBI" id="CHEBI:29105"/>
    </cofactor>
</comment>
<evidence type="ECO:0000256" key="5">
    <source>
        <dbReference type="ARBA" id="ARBA00023002"/>
    </source>
</evidence>
<dbReference type="Ensembl" id="ENSAMXT00005001833.1">
    <property type="protein sequence ID" value="ENSAMXP00005001650.1"/>
    <property type="gene ID" value="ENSAMXG00005000934.1"/>
</dbReference>
<evidence type="ECO:0000256" key="1">
    <source>
        <dbReference type="ARBA" id="ARBA00001947"/>
    </source>
</evidence>
<evidence type="ECO:0000256" key="8">
    <source>
        <dbReference type="SAM" id="MobiDB-lite"/>
    </source>
</evidence>
<protein>
    <recommendedName>
        <fullName evidence="6">Sorbitol dehydrogenase</fullName>
    </recommendedName>
    <alternativeName>
        <fullName evidence="7">Polyol dehydrogenase</fullName>
    </alternativeName>
</protein>
<accession>A0A8B9GQ85</accession>
<dbReference type="SUPFAM" id="SSF50129">
    <property type="entry name" value="GroES-like"/>
    <property type="match status" value="1"/>
</dbReference>
<keyword evidence="9" id="KW-1133">Transmembrane helix</keyword>
<dbReference type="InterPro" id="IPR013154">
    <property type="entry name" value="ADH-like_N"/>
</dbReference>
<dbReference type="PANTHER" id="PTHR43161:SF9">
    <property type="entry name" value="SORBITOL DEHYDROGENASE"/>
    <property type="match status" value="1"/>
</dbReference>
<name>A0A8B9GQ85_ASTMX</name>
<dbReference type="Gene3D" id="3.40.50.720">
    <property type="entry name" value="NAD(P)-binding Rossmann-like Domain"/>
    <property type="match status" value="1"/>
</dbReference>
<reference evidence="11" key="1">
    <citation type="submission" date="2025-08" db="UniProtKB">
        <authorList>
            <consortium name="Ensembl"/>
        </authorList>
    </citation>
    <scope>IDENTIFICATION</scope>
</reference>
<feature type="transmembrane region" description="Helical" evidence="9">
    <location>
        <begin position="184"/>
        <end position="205"/>
    </location>
</feature>
<dbReference type="InterPro" id="IPR020843">
    <property type="entry name" value="ER"/>
</dbReference>
<comment type="similarity">
    <text evidence="2">Belongs to the zinc-containing alcohol dehydrogenase family.</text>
</comment>
<evidence type="ECO:0000313" key="11">
    <source>
        <dbReference type="Ensembl" id="ENSAMXP00005001650.1"/>
    </source>
</evidence>
<sequence length="331" mass="36506">SSNASCLDNPAVHGPMLHSNRPIPEPGPNEVLIQMHSVGICGSDVHLWQDGRAGCSVGKKPMVLGHEGSGRVLRVGSGVTHLQPGDREAIEPAVPSEMDECVKSGRYHLSPNIFFYFCYRSGMLCKTRKKNGSLILILPDNVSYEEGALIELLSVGIHACRRAGVTLGSSVLVCKAGQEVLKPFVQHIFGALLAFILCVVGYILFSRVQKSIFGGITLVFNHSFHASWQVFLHQSYTLLLDNFMLLYSWCNNSSTSVQLGLMACFQLGKIKELIIFKWPLAIDMVASNKVNVKPLVTHRFPLEEALQAFETMPQRLGIKVMLKCDKNDQNP</sequence>
<evidence type="ECO:0000256" key="7">
    <source>
        <dbReference type="ARBA" id="ARBA00032485"/>
    </source>
</evidence>
<dbReference type="PROSITE" id="PS00059">
    <property type="entry name" value="ADH_ZINC"/>
    <property type="match status" value="1"/>
</dbReference>
<feature type="domain" description="Enoyl reductase (ER)" evidence="10">
    <location>
        <begin position="5"/>
        <end position="322"/>
    </location>
</feature>
<evidence type="ECO:0000256" key="2">
    <source>
        <dbReference type="ARBA" id="ARBA00008072"/>
    </source>
</evidence>
<evidence type="ECO:0000256" key="3">
    <source>
        <dbReference type="ARBA" id="ARBA00022723"/>
    </source>
</evidence>
<dbReference type="Gene3D" id="3.90.180.10">
    <property type="entry name" value="Medium-chain alcohol dehydrogenases, catalytic domain"/>
    <property type="match status" value="2"/>
</dbReference>
<evidence type="ECO:0000256" key="9">
    <source>
        <dbReference type="SAM" id="Phobius"/>
    </source>
</evidence>
<keyword evidence="3" id="KW-0479">Metal-binding</keyword>
<dbReference type="GO" id="GO:0003939">
    <property type="term" value="F:L-iditol 2-dehydrogenase (NAD+) activity"/>
    <property type="evidence" value="ECO:0007669"/>
    <property type="project" value="TreeGrafter"/>
</dbReference>
<dbReference type="AlphaFoldDB" id="A0A8B9GQ85"/>
<dbReference type="Pfam" id="PF08240">
    <property type="entry name" value="ADH_N"/>
    <property type="match status" value="1"/>
</dbReference>
<proteinExistence type="inferred from homology"/>
<keyword evidence="9" id="KW-0472">Membrane</keyword>
<evidence type="ECO:0000259" key="10">
    <source>
        <dbReference type="SMART" id="SM00829"/>
    </source>
</evidence>
<dbReference type="Proteomes" id="UP000694621">
    <property type="component" value="Unplaced"/>
</dbReference>
<keyword evidence="9" id="KW-0812">Transmembrane</keyword>
<dbReference type="PANTHER" id="PTHR43161">
    <property type="entry name" value="SORBITOL DEHYDROGENASE"/>
    <property type="match status" value="1"/>
</dbReference>
<evidence type="ECO:0000256" key="4">
    <source>
        <dbReference type="ARBA" id="ARBA00022833"/>
    </source>
</evidence>